<dbReference type="VEuPathDB" id="VectorBase:LLOJ001351"/>
<evidence type="ECO:0000313" key="2">
    <source>
        <dbReference type="EnsemblMetazoa" id="LLOJ001351-PA"/>
    </source>
</evidence>
<protein>
    <submittedName>
        <fullName evidence="2">Uncharacterized protein</fullName>
    </submittedName>
</protein>
<dbReference type="EMBL" id="AJWK01004827">
    <property type="status" value="NOT_ANNOTATED_CDS"/>
    <property type="molecule type" value="Genomic_DNA"/>
</dbReference>
<sequence>MKLLGGTDDGGGRGPPARSQDDAAVGYVFQRHSHEPEFHQFKQPRWASGDDAIIDMGFAVIPNQDKWKYNGPMNSSHSGGGVSLPPPPPHSSKPHQIMGHNQDKWKYNGPMNSSHSGGGVSLPPPPPHSSKPHQIMGHVSHQLQQQLNSHLQQQQQQQNHMNNTSQILNQTLNSATAGLPMQMAAIQGGIYDPVHQNMNGLPKPTEQLVYLGGQPHLGVMPPQSQYMQARNTAA</sequence>
<keyword evidence="3" id="KW-1185">Reference proteome</keyword>
<dbReference type="Proteomes" id="UP000092461">
    <property type="component" value="Unassembled WGS sequence"/>
</dbReference>
<accession>A0A1B0CB52</accession>
<dbReference type="EMBL" id="AJWK01004828">
    <property type="status" value="NOT_ANNOTATED_CDS"/>
    <property type="molecule type" value="Genomic_DNA"/>
</dbReference>
<evidence type="ECO:0000313" key="3">
    <source>
        <dbReference type="Proteomes" id="UP000092461"/>
    </source>
</evidence>
<feature type="region of interest" description="Disordered" evidence="1">
    <location>
        <begin position="69"/>
        <end position="134"/>
    </location>
</feature>
<dbReference type="EMBL" id="AJWK01004826">
    <property type="status" value="NOT_ANNOTATED_CDS"/>
    <property type="molecule type" value="Genomic_DNA"/>
</dbReference>
<feature type="region of interest" description="Disordered" evidence="1">
    <location>
        <begin position="1"/>
        <end position="24"/>
    </location>
</feature>
<name>A0A1B0CB52_LUTLO</name>
<dbReference type="AlphaFoldDB" id="A0A1B0CB52"/>
<dbReference type="VEuPathDB" id="VectorBase:LLONM1_011177"/>
<dbReference type="EMBL" id="AJWK01004829">
    <property type="status" value="NOT_ANNOTATED_CDS"/>
    <property type="molecule type" value="Genomic_DNA"/>
</dbReference>
<proteinExistence type="predicted"/>
<reference evidence="2" key="1">
    <citation type="submission" date="2020-05" db="UniProtKB">
        <authorList>
            <consortium name="EnsemblMetazoa"/>
        </authorList>
    </citation>
    <scope>IDENTIFICATION</scope>
    <source>
        <strain evidence="2">Jacobina</strain>
    </source>
</reference>
<dbReference type="EnsemblMetazoa" id="LLOJ001351-RA">
    <property type="protein sequence ID" value="LLOJ001351-PA"/>
    <property type="gene ID" value="LLOJ001351"/>
</dbReference>
<organism evidence="2 3">
    <name type="scientific">Lutzomyia longipalpis</name>
    <name type="common">Sand fly</name>
    <dbReference type="NCBI Taxonomy" id="7200"/>
    <lineage>
        <taxon>Eukaryota</taxon>
        <taxon>Metazoa</taxon>
        <taxon>Ecdysozoa</taxon>
        <taxon>Arthropoda</taxon>
        <taxon>Hexapoda</taxon>
        <taxon>Insecta</taxon>
        <taxon>Pterygota</taxon>
        <taxon>Neoptera</taxon>
        <taxon>Endopterygota</taxon>
        <taxon>Diptera</taxon>
        <taxon>Nematocera</taxon>
        <taxon>Psychodoidea</taxon>
        <taxon>Psychodidae</taxon>
        <taxon>Lutzomyia</taxon>
        <taxon>Lutzomyia</taxon>
    </lineage>
</organism>
<evidence type="ECO:0000256" key="1">
    <source>
        <dbReference type="SAM" id="MobiDB-lite"/>
    </source>
</evidence>